<evidence type="ECO:0000256" key="2">
    <source>
        <dbReference type="ARBA" id="ARBA00009601"/>
    </source>
</evidence>
<dbReference type="Gene3D" id="3.30.470.20">
    <property type="entry name" value="ATP-grasp fold, B domain"/>
    <property type="match status" value="1"/>
</dbReference>
<dbReference type="SUPFAM" id="SSF56059">
    <property type="entry name" value="Glutathione synthetase ATP-binding domain-like"/>
    <property type="match status" value="1"/>
</dbReference>
<dbReference type="GO" id="GO:0052726">
    <property type="term" value="F:inositol-1,3,4-trisphosphate 5-kinase activity"/>
    <property type="evidence" value="ECO:0007669"/>
    <property type="project" value="InterPro"/>
</dbReference>
<dbReference type="InterPro" id="IPR008656">
    <property type="entry name" value="Inositol_tetrakis-P_1-kinase"/>
</dbReference>
<evidence type="ECO:0000256" key="7">
    <source>
        <dbReference type="ARBA" id="ARBA00022741"/>
    </source>
</evidence>
<evidence type="ECO:0000313" key="15">
    <source>
        <dbReference type="EMBL" id="CAI0440340.1"/>
    </source>
</evidence>
<dbReference type="Pfam" id="PF05770">
    <property type="entry name" value="Ins134_P3_kin"/>
    <property type="match status" value="1"/>
</dbReference>
<dbReference type="GO" id="GO:0052725">
    <property type="term" value="F:inositol-1,3,4-trisphosphate 6-kinase activity"/>
    <property type="evidence" value="ECO:0007669"/>
    <property type="project" value="InterPro"/>
</dbReference>
<keyword evidence="7 12" id="KW-0547">Nucleotide-binding</keyword>
<gene>
    <name evidence="15" type="ORF">LITE_LOCUS26487</name>
</gene>
<comment type="caution">
    <text evidence="15">The sequence shown here is derived from an EMBL/GenBank/DDBJ whole genome shotgun (WGS) entry which is preliminary data.</text>
</comment>
<keyword evidence="4" id="KW-0808">Transferase</keyword>
<evidence type="ECO:0000256" key="10">
    <source>
        <dbReference type="ARBA" id="ARBA00022842"/>
    </source>
</evidence>
<organism evidence="15 16">
    <name type="scientific">Linum tenue</name>
    <dbReference type="NCBI Taxonomy" id="586396"/>
    <lineage>
        <taxon>Eukaryota</taxon>
        <taxon>Viridiplantae</taxon>
        <taxon>Streptophyta</taxon>
        <taxon>Embryophyta</taxon>
        <taxon>Tracheophyta</taxon>
        <taxon>Spermatophyta</taxon>
        <taxon>Magnoliopsida</taxon>
        <taxon>eudicotyledons</taxon>
        <taxon>Gunneridae</taxon>
        <taxon>Pentapetalae</taxon>
        <taxon>rosids</taxon>
        <taxon>fabids</taxon>
        <taxon>Malpighiales</taxon>
        <taxon>Linaceae</taxon>
        <taxon>Linum</taxon>
    </lineage>
</organism>
<dbReference type="InterPro" id="IPR040464">
    <property type="entry name" value="InsP(3)kin_ATP-grasp"/>
</dbReference>
<dbReference type="GO" id="GO:0005524">
    <property type="term" value="F:ATP binding"/>
    <property type="evidence" value="ECO:0007669"/>
    <property type="project" value="UniProtKB-UniRule"/>
</dbReference>
<dbReference type="PANTHER" id="PTHR14217">
    <property type="entry name" value="INOSITOL-TETRAKISPHOSPHATE 1-KINASE"/>
    <property type="match status" value="1"/>
</dbReference>
<dbReference type="PROSITE" id="PS50222">
    <property type="entry name" value="EF_HAND_2"/>
    <property type="match status" value="3"/>
</dbReference>
<feature type="domain" description="EF-hand" evidence="13">
    <location>
        <begin position="163"/>
        <end position="198"/>
    </location>
</feature>
<evidence type="ECO:0000259" key="14">
    <source>
        <dbReference type="PROSITE" id="PS50975"/>
    </source>
</evidence>
<evidence type="ECO:0000256" key="5">
    <source>
        <dbReference type="ARBA" id="ARBA00022723"/>
    </source>
</evidence>
<dbReference type="InterPro" id="IPR002048">
    <property type="entry name" value="EF_hand_dom"/>
</dbReference>
<dbReference type="GO" id="GO:0005737">
    <property type="term" value="C:cytoplasm"/>
    <property type="evidence" value="ECO:0007669"/>
    <property type="project" value="TreeGrafter"/>
</dbReference>
<evidence type="ECO:0000256" key="11">
    <source>
        <dbReference type="ARBA" id="ARBA00023774"/>
    </source>
</evidence>
<dbReference type="Gene3D" id="1.10.238.10">
    <property type="entry name" value="EF-hand"/>
    <property type="match status" value="1"/>
</dbReference>
<dbReference type="GO" id="GO:0047325">
    <property type="term" value="F:inositol-3,4,5,6-tetrakisphosphate 1-kinase activity"/>
    <property type="evidence" value="ECO:0007669"/>
    <property type="project" value="InterPro"/>
</dbReference>
<protein>
    <recommendedName>
        <fullName evidence="17">Inositol-1,3,4-trisphosphate 5/6-kinase</fullName>
    </recommendedName>
</protein>
<sequence>MEQFLDGLKHLCAAVANCCDADLYKQLRGLQDPEALARETVFSVSEIEALYELFKKISSAVIDDGLINKEEFQLALFKTNKKESLFADRVFDLFDSKHNGVLGFEEFAHALSVFHPNAPIDDKIEFSFQLYDLKQQGFIERQEVKQMVVATLAESGMNLSDDVIESIIDKTFEEADTKHDGKIDKEEWRSLVLRHPSLLKNMTLQYLKSMADKHYRVGYALAPKKASSFIQPSLLDYAAGRGVDLVAVDPSKPLTSQGHFDCIIHKFYDEDWKLQLEAFAGENPDSVIVDPLEAVEKLHNRVSMLEVVSKLKLDRKERAEIPRQVVVSSSAELKQSEAVKELGFPLIAKPMVANGTILSHKMYLIFDREGLAELEEAPVVLQEFVNHGGVIFKVYVAGGHVQCVKRKSLPDITEDKLGAPPLKGSLPFAQISNLADGSESEFAGVEMPPEGFVEEVASGLKEAMGLHLFNFDVIRDSGDENRYLVIDINYFPGYAKMPNYEQILTGFLLEILGVKKE</sequence>
<dbReference type="PROSITE" id="PS50975">
    <property type="entry name" value="ATP_GRASP"/>
    <property type="match status" value="1"/>
</dbReference>
<dbReference type="SUPFAM" id="SSF47473">
    <property type="entry name" value="EF-hand"/>
    <property type="match status" value="1"/>
</dbReference>
<proteinExistence type="inferred from homology"/>
<evidence type="ECO:0000256" key="6">
    <source>
        <dbReference type="ARBA" id="ARBA00022737"/>
    </source>
</evidence>
<dbReference type="InterPro" id="IPR041429">
    <property type="entry name" value="ITPK1_N"/>
</dbReference>
<feature type="domain" description="EF-hand" evidence="13">
    <location>
        <begin position="119"/>
        <end position="154"/>
    </location>
</feature>
<evidence type="ECO:0000256" key="9">
    <source>
        <dbReference type="ARBA" id="ARBA00022840"/>
    </source>
</evidence>
<evidence type="ECO:0000256" key="4">
    <source>
        <dbReference type="ARBA" id="ARBA00022679"/>
    </source>
</evidence>
<evidence type="ECO:0000256" key="1">
    <source>
        <dbReference type="ARBA" id="ARBA00001946"/>
    </source>
</evidence>
<dbReference type="SMART" id="SM00054">
    <property type="entry name" value="EFh"/>
    <property type="match status" value="3"/>
</dbReference>
<dbReference type="PANTHER" id="PTHR14217:SF40">
    <property type="entry name" value="INOSITOL-TETRAKISPHOSPHATE 1-KINASE 2"/>
    <property type="match status" value="1"/>
</dbReference>
<keyword evidence="9 12" id="KW-0067">ATP-binding</keyword>
<evidence type="ECO:0000313" key="16">
    <source>
        <dbReference type="Proteomes" id="UP001154282"/>
    </source>
</evidence>
<dbReference type="Pfam" id="PF13499">
    <property type="entry name" value="EF-hand_7"/>
    <property type="match status" value="1"/>
</dbReference>
<dbReference type="GO" id="GO:0005509">
    <property type="term" value="F:calcium ion binding"/>
    <property type="evidence" value="ECO:0007669"/>
    <property type="project" value="InterPro"/>
</dbReference>
<evidence type="ECO:0000256" key="12">
    <source>
        <dbReference type="PROSITE-ProRule" id="PRU00409"/>
    </source>
</evidence>
<dbReference type="GO" id="GO:0000287">
    <property type="term" value="F:magnesium ion binding"/>
    <property type="evidence" value="ECO:0007669"/>
    <property type="project" value="InterPro"/>
</dbReference>
<feature type="domain" description="ATP-grasp" evidence="14">
    <location>
        <begin position="311"/>
        <end position="517"/>
    </location>
</feature>
<dbReference type="InterPro" id="IPR011761">
    <property type="entry name" value="ATP-grasp"/>
</dbReference>
<comment type="cofactor">
    <cofactor evidence="1">
        <name>Mg(2+)</name>
        <dbReference type="ChEBI" id="CHEBI:18420"/>
    </cofactor>
</comment>
<comment type="similarity">
    <text evidence="2">Belongs to the ITPK1 family.</text>
</comment>
<feature type="domain" description="EF-hand" evidence="13">
    <location>
        <begin position="82"/>
        <end position="117"/>
    </location>
</feature>
<evidence type="ECO:0000256" key="8">
    <source>
        <dbReference type="ARBA" id="ARBA00022777"/>
    </source>
</evidence>
<keyword evidence="8" id="KW-0418">Kinase</keyword>
<dbReference type="Pfam" id="PF17927">
    <property type="entry name" value="Ins134_P3_kin_N"/>
    <property type="match status" value="1"/>
</dbReference>
<keyword evidence="5" id="KW-0479">Metal-binding</keyword>
<evidence type="ECO:0000259" key="13">
    <source>
        <dbReference type="PROSITE" id="PS50222"/>
    </source>
</evidence>
<comment type="subunit">
    <text evidence="3">Monomer.</text>
</comment>
<dbReference type="AlphaFoldDB" id="A0AAV0M3D2"/>
<keyword evidence="16" id="KW-1185">Reference proteome</keyword>
<dbReference type="Proteomes" id="UP001154282">
    <property type="component" value="Unassembled WGS sequence"/>
</dbReference>
<evidence type="ECO:0000256" key="3">
    <source>
        <dbReference type="ARBA" id="ARBA00011245"/>
    </source>
</evidence>
<evidence type="ECO:0008006" key="17">
    <source>
        <dbReference type="Google" id="ProtNLM"/>
    </source>
</evidence>
<accession>A0AAV0M3D2</accession>
<keyword evidence="6" id="KW-0677">Repeat</keyword>
<dbReference type="EMBL" id="CAMGYJ010000006">
    <property type="protein sequence ID" value="CAI0440340.1"/>
    <property type="molecule type" value="Genomic_DNA"/>
</dbReference>
<dbReference type="FunFam" id="1.10.238.10:FF:000073">
    <property type="entry name" value="calcineurin B-like protein 3"/>
    <property type="match status" value="1"/>
</dbReference>
<comment type="similarity">
    <text evidence="11">Belongs to the calcineurin regulatory subunit family.</text>
</comment>
<dbReference type="InterPro" id="IPR011992">
    <property type="entry name" value="EF-hand-dom_pair"/>
</dbReference>
<name>A0AAV0M3D2_9ROSI</name>
<reference evidence="15" key="1">
    <citation type="submission" date="2022-08" db="EMBL/GenBank/DDBJ databases">
        <authorList>
            <person name="Gutierrez-Valencia J."/>
        </authorList>
    </citation>
    <scope>NUCLEOTIDE SEQUENCE</scope>
</reference>
<dbReference type="GO" id="GO:0032957">
    <property type="term" value="P:inositol trisphosphate metabolic process"/>
    <property type="evidence" value="ECO:0007669"/>
    <property type="project" value="InterPro"/>
</dbReference>
<keyword evidence="10" id="KW-0460">Magnesium</keyword>